<sequence>MLHGLLKRNKLVRLLYIREIEEKKCQLNLQVEKLKSEMLNLQIQIHSMKSTGNLGSSSPDSDGLRRRNTSQISDGDSRRPEKSLDAESPALLVSSKCSAESHLCEITETRQESAGSLLSESGKKANI</sequence>
<feature type="compositionally biased region" description="Basic and acidic residues" evidence="1">
    <location>
        <begin position="75"/>
        <end position="85"/>
    </location>
</feature>
<dbReference type="Proteomes" id="UP001162972">
    <property type="component" value="Chromosome 2"/>
</dbReference>
<dbReference type="EMBL" id="JAPFFJ010000017">
    <property type="protein sequence ID" value="KAJ6404256.1"/>
    <property type="molecule type" value="Genomic_DNA"/>
</dbReference>
<evidence type="ECO:0000313" key="3">
    <source>
        <dbReference type="Proteomes" id="UP001162972"/>
    </source>
</evidence>
<accession>A0AAD6JFN9</accession>
<evidence type="ECO:0000256" key="1">
    <source>
        <dbReference type="SAM" id="MobiDB-lite"/>
    </source>
</evidence>
<protein>
    <submittedName>
        <fullName evidence="2">Uncharacterized protein</fullName>
    </submittedName>
</protein>
<gene>
    <name evidence="2" type="ORF">OIU84_012440</name>
</gene>
<proteinExistence type="predicted"/>
<dbReference type="AlphaFoldDB" id="A0AAD6JFN9"/>
<keyword evidence="3" id="KW-1185">Reference proteome</keyword>
<feature type="compositionally biased region" description="Polar residues" evidence="1">
    <location>
        <begin position="48"/>
        <end position="60"/>
    </location>
</feature>
<feature type="region of interest" description="Disordered" evidence="1">
    <location>
        <begin position="48"/>
        <end position="89"/>
    </location>
</feature>
<comment type="caution">
    <text evidence="2">The sequence shown here is derived from an EMBL/GenBank/DDBJ whole genome shotgun (WGS) entry which is preliminary data.</text>
</comment>
<reference evidence="2 3" key="1">
    <citation type="journal article" date="2023" name="Int. J. Mol. Sci.">
        <title>De Novo Assembly and Annotation of 11 Diverse Shrub Willow (Salix) Genomes Reveals Novel Gene Organization in Sex-Linked Regions.</title>
        <authorList>
            <person name="Hyden B."/>
            <person name="Feng K."/>
            <person name="Yates T.B."/>
            <person name="Jawdy S."/>
            <person name="Cereghino C."/>
            <person name="Smart L.B."/>
            <person name="Muchero W."/>
        </authorList>
    </citation>
    <scope>NUCLEOTIDE SEQUENCE [LARGE SCALE GENOMIC DNA]</scope>
    <source>
        <tissue evidence="2">Shoot tip</tissue>
    </source>
</reference>
<organism evidence="2 3">
    <name type="scientific">Salix udensis</name>
    <dbReference type="NCBI Taxonomy" id="889485"/>
    <lineage>
        <taxon>Eukaryota</taxon>
        <taxon>Viridiplantae</taxon>
        <taxon>Streptophyta</taxon>
        <taxon>Embryophyta</taxon>
        <taxon>Tracheophyta</taxon>
        <taxon>Spermatophyta</taxon>
        <taxon>Magnoliopsida</taxon>
        <taxon>eudicotyledons</taxon>
        <taxon>Gunneridae</taxon>
        <taxon>Pentapetalae</taxon>
        <taxon>rosids</taxon>
        <taxon>fabids</taxon>
        <taxon>Malpighiales</taxon>
        <taxon>Salicaceae</taxon>
        <taxon>Saliceae</taxon>
        <taxon>Salix</taxon>
    </lineage>
</organism>
<evidence type="ECO:0000313" key="2">
    <source>
        <dbReference type="EMBL" id="KAJ6404256.1"/>
    </source>
</evidence>
<name>A0AAD6JFN9_9ROSI</name>